<accession>A0ABR9TE40</accession>
<evidence type="ECO:0008006" key="3">
    <source>
        <dbReference type="Google" id="ProtNLM"/>
    </source>
</evidence>
<keyword evidence="2" id="KW-1185">Reference proteome</keyword>
<dbReference type="RefSeq" id="WP_193844677.1">
    <property type="nucleotide sequence ID" value="NZ_PRDM01000001.1"/>
</dbReference>
<name>A0ABR9TE40_9FLAO</name>
<proteinExistence type="predicted"/>
<evidence type="ECO:0000313" key="2">
    <source>
        <dbReference type="Proteomes" id="UP000640614"/>
    </source>
</evidence>
<evidence type="ECO:0000313" key="1">
    <source>
        <dbReference type="EMBL" id="MBE8723623.1"/>
    </source>
</evidence>
<comment type="caution">
    <text evidence="1">The sequence shown here is derived from an EMBL/GenBank/DDBJ whole genome shotgun (WGS) entry which is preliminary data.</text>
</comment>
<dbReference type="EMBL" id="PRDM01000001">
    <property type="protein sequence ID" value="MBE8723623.1"/>
    <property type="molecule type" value="Genomic_DNA"/>
</dbReference>
<dbReference type="Proteomes" id="UP000640614">
    <property type="component" value="Unassembled WGS sequence"/>
</dbReference>
<gene>
    <name evidence="1" type="ORF">C4F50_01610</name>
</gene>
<reference evidence="1 2" key="1">
    <citation type="submission" date="2018-07" db="EMBL/GenBank/DDBJ databases">
        <title>Genome assembly of strain KB82.</title>
        <authorList>
            <person name="Kukolya J."/>
            <person name="Horvath B."/>
            <person name="Nagy I."/>
            <person name="Toth A."/>
        </authorList>
    </citation>
    <scope>NUCLEOTIDE SEQUENCE [LARGE SCALE GENOMIC DNA]</scope>
    <source>
        <strain evidence="1 2">Kb82</strain>
    </source>
</reference>
<sequence>MKNCHFLFIILLFNLSCNKHIDCAPDQTINIGRLKNNWIYVNEELKIKMALPLNWYITTYQESNSQITVPIKTEMPSNLIQKSNITLKNVLDRKNSHEPLAIFPVFFISSIDPQTLFNNEGEKKSLGFCIVNSSNQNEDKDLEQLINDNGYQKYTPQKTELDFGTKEKLKCIKISINRQGKTASRIIGLKNYGCYNLFITIDYSTETGLKDIKKILSDIKQ</sequence>
<organism evidence="1 2">
    <name type="scientific">Flavobacterium hungaricum</name>
    <dbReference type="NCBI Taxonomy" id="2082725"/>
    <lineage>
        <taxon>Bacteria</taxon>
        <taxon>Pseudomonadati</taxon>
        <taxon>Bacteroidota</taxon>
        <taxon>Flavobacteriia</taxon>
        <taxon>Flavobacteriales</taxon>
        <taxon>Flavobacteriaceae</taxon>
        <taxon>Flavobacterium</taxon>
    </lineage>
</organism>
<protein>
    <recommendedName>
        <fullName evidence="3">Lipoprotein</fullName>
    </recommendedName>
</protein>